<keyword evidence="3" id="KW-1185">Reference proteome</keyword>
<evidence type="ECO:0000313" key="3">
    <source>
        <dbReference type="Proteomes" id="UP000683925"/>
    </source>
</evidence>
<gene>
    <name evidence="2" type="ORF">POCTA_138.1.T0500010</name>
</gene>
<organism evidence="2 3">
    <name type="scientific">Paramecium octaurelia</name>
    <dbReference type="NCBI Taxonomy" id="43137"/>
    <lineage>
        <taxon>Eukaryota</taxon>
        <taxon>Sar</taxon>
        <taxon>Alveolata</taxon>
        <taxon>Ciliophora</taxon>
        <taxon>Intramacronucleata</taxon>
        <taxon>Oligohymenophorea</taxon>
        <taxon>Peniculida</taxon>
        <taxon>Parameciidae</taxon>
        <taxon>Paramecium</taxon>
    </lineage>
</organism>
<accession>A0A8S1UUS1</accession>
<evidence type="ECO:0008006" key="4">
    <source>
        <dbReference type="Google" id="ProtNLM"/>
    </source>
</evidence>
<keyword evidence="1" id="KW-0812">Transmembrane</keyword>
<dbReference type="Proteomes" id="UP000683925">
    <property type="component" value="Unassembled WGS sequence"/>
</dbReference>
<protein>
    <recommendedName>
        <fullName evidence="4">Transmembrane protein</fullName>
    </recommendedName>
</protein>
<dbReference type="EMBL" id="CAJJDP010000050">
    <property type="protein sequence ID" value="CAD8167299.1"/>
    <property type="molecule type" value="Genomic_DNA"/>
</dbReference>
<reference evidence="2" key="1">
    <citation type="submission" date="2021-01" db="EMBL/GenBank/DDBJ databases">
        <authorList>
            <consortium name="Genoscope - CEA"/>
            <person name="William W."/>
        </authorList>
    </citation>
    <scope>NUCLEOTIDE SEQUENCE</scope>
</reference>
<keyword evidence="1" id="KW-1133">Transmembrane helix</keyword>
<keyword evidence="1" id="KW-0472">Membrane</keyword>
<evidence type="ECO:0000256" key="1">
    <source>
        <dbReference type="SAM" id="Phobius"/>
    </source>
</evidence>
<feature type="transmembrane region" description="Helical" evidence="1">
    <location>
        <begin position="111"/>
        <end position="130"/>
    </location>
</feature>
<comment type="caution">
    <text evidence="2">The sequence shown here is derived from an EMBL/GenBank/DDBJ whole genome shotgun (WGS) entry which is preliminary data.</text>
</comment>
<evidence type="ECO:0000313" key="2">
    <source>
        <dbReference type="EMBL" id="CAD8167299.1"/>
    </source>
</evidence>
<name>A0A8S1UUS1_PAROT</name>
<dbReference type="AlphaFoldDB" id="A0A8S1UUS1"/>
<proteinExistence type="predicted"/>
<sequence length="143" mass="17236">MFQASVNFKSYKEQNSLEERQTRCKQKLSQHPEMIPVILEKHPKSKMPQLNKSLYQQKVFAYFSLEIPQKALCKYLLSNPYIFILVINFSLRMSNQQIYTRRKKIPKMGFYTSLILTQKFLVDIFMYLIYKSFIYIYQFNSSI</sequence>
<dbReference type="OrthoDB" id="6738456at2759"/>